<dbReference type="GO" id="GO:0051301">
    <property type="term" value="P:cell division"/>
    <property type="evidence" value="ECO:0007669"/>
    <property type="project" value="UniProtKB-KW"/>
</dbReference>
<evidence type="ECO:0000256" key="6">
    <source>
        <dbReference type="ARBA" id="ARBA00022692"/>
    </source>
</evidence>
<evidence type="ECO:0000256" key="4">
    <source>
        <dbReference type="ARBA" id="ARBA00022475"/>
    </source>
</evidence>
<dbReference type="Pfam" id="PF18075">
    <property type="entry name" value="FtsX_ECD"/>
    <property type="match status" value="1"/>
</dbReference>
<dbReference type="PANTHER" id="PTHR47755">
    <property type="entry name" value="CELL DIVISION PROTEIN FTSX"/>
    <property type="match status" value="1"/>
</dbReference>
<evidence type="ECO:0000256" key="11">
    <source>
        <dbReference type="SAM" id="Phobius"/>
    </source>
</evidence>
<keyword evidence="7 11" id="KW-1133">Transmembrane helix</keyword>
<dbReference type="InterPro" id="IPR040690">
    <property type="entry name" value="FtsX_ECD"/>
</dbReference>
<keyword evidence="8 10" id="KW-0472">Membrane</keyword>
<gene>
    <name evidence="14" type="ORF">H9816_01475</name>
</gene>
<feature type="transmembrane region" description="Helical" evidence="11">
    <location>
        <begin position="164"/>
        <end position="183"/>
    </location>
</feature>
<dbReference type="PANTHER" id="PTHR47755:SF1">
    <property type="entry name" value="CELL DIVISION PROTEIN FTSX"/>
    <property type="match status" value="1"/>
</dbReference>
<keyword evidence="6 11" id="KW-0812">Transmembrane</keyword>
<dbReference type="Pfam" id="PF02687">
    <property type="entry name" value="FtsX"/>
    <property type="match status" value="1"/>
</dbReference>
<comment type="subcellular location">
    <subcellularLocation>
        <location evidence="1">Cell membrane</location>
        <topology evidence="1">Multi-pass membrane protein</topology>
    </subcellularLocation>
</comment>
<evidence type="ECO:0000256" key="1">
    <source>
        <dbReference type="ARBA" id="ARBA00004651"/>
    </source>
</evidence>
<dbReference type="Gene3D" id="3.30.70.3040">
    <property type="match status" value="1"/>
</dbReference>
<evidence type="ECO:0000256" key="10">
    <source>
        <dbReference type="PIRNR" id="PIRNR003097"/>
    </source>
</evidence>
<dbReference type="Proteomes" id="UP000824014">
    <property type="component" value="Unassembled WGS sequence"/>
</dbReference>
<evidence type="ECO:0000259" key="12">
    <source>
        <dbReference type="Pfam" id="PF02687"/>
    </source>
</evidence>
<keyword evidence="9 10" id="KW-0131">Cell cycle</keyword>
<name>A0A9D2DCY6_9BACT</name>
<comment type="caution">
    <text evidence="14">The sequence shown here is derived from an EMBL/GenBank/DDBJ whole genome shotgun (WGS) entry which is preliminary data.</text>
</comment>
<reference evidence="14" key="2">
    <citation type="submission" date="2021-04" db="EMBL/GenBank/DDBJ databases">
        <authorList>
            <person name="Gilroy R."/>
        </authorList>
    </citation>
    <scope>NUCLEOTIDE SEQUENCE</scope>
    <source>
        <strain evidence="14">ChiHjej11B10-19426</strain>
    </source>
</reference>
<dbReference type="GO" id="GO:0005886">
    <property type="term" value="C:plasma membrane"/>
    <property type="evidence" value="ECO:0007669"/>
    <property type="project" value="UniProtKB-SubCell"/>
</dbReference>
<dbReference type="InterPro" id="IPR004513">
    <property type="entry name" value="FtsX"/>
</dbReference>
<dbReference type="AlphaFoldDB" id="A0A9D2DCY6"/>
<feature type="domain" description="ABC3 transporter permease C-terminal" evidence="12">
    <location>
        <begin position="170"/>
        <end position="286"/>
    </location>
</feature>
<evidence type="ECO:0000259" key="13">
    <source>
        <dbReference type="Pfam" id="PF18075"/>
    </source>
</evidence>
<evidence type="ECO:0000313" key="14">
    <source>
        <dbReference type="EMBL" id="HIZ14574.1"/>
    </source>
</evidence>
<evidence type="ECO:0000256" key="2">
    <source>
        <dbReference type="ARBA" id="ARBA00007379"/>
    </source>
</evidence>
<evidence type="ECO:0000256" key="7">
    <source>
        <dbReference type="ARBA" id="ARBA00022989"/>
    </source>
</evidence>
<evidence type="ECO:0000256" key="5">
    <source>
        <dbReference type="ARBA" id="ARBA00022618"/>
    </source>
</evidence>
<evidence type="ECO:0000256" key="8">
    <source>
        <dbReference type="ARBA" id="ARBA00023136"/>
    </source>
</evidence>
<reference evidence="14" key="1">
    <citation type="journal article" date="2021" name="PeerJ">
        <title>Extensive microbial diversity within the chicken gut microbiome revealed by metagenomics and culture.</title>
        <authorList>
            <person name="Gilroy R."/>
            <person name="Ravi A."/>
            <person name="Getino M."/>
            <person name="Pursley I."/>
            <person name="Horton D.L."/>
            <person name="Alikhan N.F."/>
            <person name="Baker D."/>
            <person name="Gharbi K."/>
            <person name="Hall N."/>
            <person name="Watson M."/>
            <person name="Adriaenssens E.M."/>
            <person name="Foster-Nyarko E."/>
            <person name="Jarju S."/>
            <person name="Secka A."/>
            <person name="Antonio M."/>
            <person name="Oren A."/>
            <person name="Chaudhuri R.R."/>
            <person name="La Ragione R."/>
            <person name="Hildebrand F."/>
            <person name="Pallen M.J."/>
        </authorList>
    </citation>
    <scope>NUCLEOTIDE SEQUENCE</scope>
    <source>
        <strain evidence="14">ChiHjej11B10-19426</strain>
    </source>
</reference>
<evidence type="ECO:0000313" key="15">
    <source>
        <dbReference type="Proteomes" id="UP000824014"/>
    </source>
</evidence>
<sequence length="294" mass="33048">MAKADNNQSLRRKVRNSYIISTISIALVLFLLGSVGYLIFNAVRATDLMKENFAIHLMLRDGTSDERIAEIGRQLSEHEAVKEVKFTSKEVAAENFAAQIGDDFTEFLEFNPLPDSYEVRLHADYSNKDYVKTFEKEVSSWDGVEEVVYQKAVMEQIGDNINKFNLVLLLFGGALLVIALILLNNTIRLTIYSKRYLINTMKLVGASQWFITKPFLLRSLLHGLYAWIIAAAMFLALVAGLGEGLPEVTLLAESRPIYFVLGGMLVLGLLISALFTVFAVNKFVRMNSTKINLY</sequence>
<evidence type="ECO:0000256" key="9">
    <source>
        <dbReference type="ARBA" id="ARBA00023306"/>
    </source>
</evidence>
<keyword evidence="5 10" id="KW-0132">Cell division</keyword>
<accession>A0A9D2DCY6</accession>
<proteinExistence type="inferred from homology"/>
<feature type="domain" description="FtsX extracellular" evidence="13">
    <location>
        <begin position="55"/>
        <end position="147"/>
    </location>
</feature>
<evidence type="ECO:0000256" key="3">
    <source>
        <dbReference type="ARBA" id="ARBA00021907"/>
    </source>
</evidence>
<feature type="transmembrane region" description="Helical" evidence="11">
    <location>
        <begin position="224"/>
        <end position="245"/>
    </location>
</feature>
<dbReference type="PIRSF" id="PIRSF003097">
    <property type="entry name" value="FtsX"/>
    <property type="match status" value="1"/>
</dbReference>
<dbReference type="InterPro" id="IPR003838">
    <property type="entry name" value="ABC3_permease_C"/>
</dbReference>
<protein>
    <recommendedName>
        <fullName evidence="3 10">Cell division protein FtsX</fullName>
    </recommendedName>
</protein>
<dbReference type="EMBL" id="DXCC01000004">
    <property type="protein sequence ID" value="HIZ14574.1"/>
    <property type="molecule type" value="Genomic_DNA"/>
</dbReference>
<comment type="similarity">
    <text evidence="2 10">Belongs to the ABC-4 integral membrane protein family. FtsX subfamily.</text>
</comment>
<feature type="transmembrane region" description="Helical" evidence="11">
    <location>
        <begin position="257"/>
        <end position="280"/>
    </location>
</feature>
<feature type="transmembrane region" description="Helical" evidence="11">
    <location>
        <begin position="18"/>
        <end position="40"/>
    </location>
</feature>
<organism evidence="14 15">
    <name type="scientific">Candidatus Tidjanibacter faecipullorum</name>
    <dbReference type="NCBI Taxonomy" id="2838766"/>
    <lineage>
        <taxon>Bacteria</taxon>
        <taxon>Pseudomonadati</taxon>
        <taxon>Bacteroidota</taxon>
        <taxon>Bacteroidia</taxon>
        <taxon>Bacteroidales</taxon>
        <taxon>Rikenellaceae</taxon>
        <taxon>Tidjanibacter</taxon>
    </lineage>
</organism>
<keyword evidence="4 10" id="KW-1003">Cell membrane</keyword>